<evidence type="ECO:0000313" key="1">
    <source>
        <dbReference type="EMBL" id="KAI3816480.1"/>
    </source>
</evidence>
<dbReference type="EMBL" id="CM042022">
    <property type="protein sequence ID" value="KAI3816480.1"/>
    <property type="molecule type" value="Genomic_DNA"/>
</dbReference>
<reference evidence="1 2" key="2">
    <citation type="journal article" date="2022" name="Mol. Ecol. Resour.">
        <title>The genomes of chicory, endive, great burdock and yacon provide insights into Asteraceae paleo-polyploidization history and plant inulin production.</title>
        <authorList>
            <person name="Fan W."/>
            <person name="Wang S."/>
            <person name="Wang H."/>
            <person name="Wang A."/>
            <person name="Jiang F."/>
            <person name="Liu H."/>
            <person name="Zhao H."/>
            <person name="Xu D."/>
            <person name="Zhang Y."/>
        </authorList>
    </citation>
    <scope>NUCLEOTIDE SEQUENCE [LARGE SCALE GENOMIC DNA]</scope>
    <source>
        <strain evidence="2">cv. Yunnan</strain>
        <tissue evidence="1">Leaves</tissue>
    </source>
</reference>
<comment type="caution">
    <text evidence="1">The sequence shown here is derived from an EMBL/GenBank/DDBJ whole genome shotgun (WGS) entry which is preliminary data.</text>
</comment>
<proteinExistence type="predicted"/>
<keyword evidence="2" id="KW-1185">Reference proteome</keyword>
<accession>A0ACB9J871</accession>
<evidence type="ECO:0000313" key="2">
    <source>
        <dbReference type="Proteomes" id="UP001056120"/>
    </source>
</evidence>
<reference evidence="2" key="1">
    <citation type="journal article" date="2022" name="Mol. Ecol. Resour.">
        <title>The genomes of chicory, endive, great burdock and yacon provide insights into Asteraceae palaeo-polyploidization history and plant inulin production.</title>
        <authorList>
            <person name="Fan W."/>
            <person name="Wang S."/>
            <person name="Wang H."/>
            <person name="Wang A."/>
            <person name="Jiang F."/>
            <person name="Liu H."/>
            <person name="Zhao H."/>
            <person name="Xu D."/>
            <person name="Zhang Y."/>
        </authorList>
    </citation>
    <scope>NUCLEOTIDE SEQUENCE [LARGE SCALE GENOMIC DNA]</scope>
    <source>
        <strain evidence="2">cv. Yunnan</strain>
    </source>
</reference>
<organism evidence="1 2">
    <name type="scientific">Smallanthus sonchifolius</name>
    <dbReference type="NCBI Taxonomy" id="185202"/>
    <lineage>
        <taxon>Eukaryota</taxon>
        <taxon>Viridiplantae</taxon>
        <taxon>Streptophyta</taxon>
        <taxon>Embryophyta</taxon>
        <taxon>Tracheophyta</taxon>
        <taxon>Spermatophyta</taxon>
        <taxon>Magnoliopsida</taxon>
        <taxon>eudicotyledons</taxon>
        <taxon>Gunneridae</taxon>
        <taxon>Pentapetalae</taxon>
        <taxon>asterids</taxon>
        <taxon>campanulids</taxon>
        <taxon>Asterales</taxon>
        <taxon>Asteraceae</taxon>
        <taxon>Asteroideae</taxon>
        <taxon>Heliantheae alliance</taxon>
        <taxon>Millerieae</taxon>
        <taxon>Smallanthus</taxon>
    </lineage>
</organism>
<name>A0ACB9J871_9ASTR</name>
<dbReference type="Proteomes" id="UP001056120">
    <property type="component" value="Linkage Group LG05"/>
</dbReference>
<protein>
    <submittedName>
        <fullName evidence="1">Uncharacterized protein</fullName>
    </submittedName>
</protein>
<sequence>MISKTLLLICHYHASVMQHAKNRALREEIYCAYVTRASSGDLDNTPIIDQILKLRLAKANLLGYNNYAELSMATVDKAEELLEKMRSASWNAAVQGDYFSFLMGQWDPSRTPFC</sequence>
<gene>
    <name evidence="1" type="ORF">L1987_16178</name>
</gene>